<gene>
    <name evidence="2" type="ORF">H0H81_012321</name>
</gene>
<accession>A0A9P7GJF8</accession>
<feature type="compositionally biased region" description="Basic and acidic residues" evidence="1">
    <location>
        <begin position="421"/>
        <end position="433"/>
    </location>
</feature>
<feature type="region of interest" description="Disordered" evidence="1">
    <location>
        <begin position="393"/>
        <end position="441"/>
    </location>
</feature>
<dbReference type="AlphaFoldDB" id="A0A9P7GJF8"/>
<evidence type="ECO:0000256" key="1">
    <source>
        <dbReference type="SAM" id="MobiDB-lite"/>
    </source>
</evidence>
<reference evidence="2" key="2">
    <citation type="submission" date="2021-10" db="EMBL/GenBank/DDBJ databases">
        <title>Phylogenomics reveals ancestral predisposition of the termite-cultivated fungus Termitomyces towards a domesticated lifestyle.</title>
        <authorList>
            <person name="Auxier B."/>
            <person name="Grum-Grzhimaylo A."/>
            <person name="Cardenas M.E."/>
            <person name="Lodge J.D."/>
            <person name="Laessoe T."/>
            <person name="Pedersen O."/>
            <person name="Smith M.E."/>
            <person name="Kuyper T.W."/>
            <person name="Franco-Molano E.A."/>
            <person name="Baroni T.J."/>
            <person name="Aanen D.K."/>
        </authorList>
    </citation>
    <scope>NUCLEOTIDE SEQUENCE</scope>
    <source>
        <strain evidence="2">D49</strain>
    </source>
</reference>
<feature type="region of interest" description="Disordered" evidence="1">
    <location>
        <begin position="194"/>
        <end position="222"/>
    </location>
</feature>
<keyword evidence="3" id="KW-1185">Reference proteome</keyword>
<organism evidence="2 3">
    <name type="scientific">Sphagnurus paluster</name>
    <dbReference type="NCBI Taxonomy" id="117069"/>
    <lineage>
        <taxon>Eukaryota</taxon>
        <taxon>Fungi</taxon>
        <taxon>Dikarya</taxon>
        <taxon>Basidiomycota</taxon>
        <taxon>Agaricomycotina</taxon>
        <taxon>Agaricomycetes</taxon>
        <taxon>Agaricomycetidae</taxon>
        <taxon>Agaricales</taxon>
        <taxon>Tricholomatineae</taxon>
        <taxon>Lyophyllaceae</taxon>
        <taxon>Sphagnurus</taxon>
    </lineage>
</organism>
<comment type="caution">
    <text evidence="2">The sequence shown here is derived from an EMBL/GenBank/DDBJ whole genome shotgun (WGS) entry which is preliminary data.</text>
</comment>
<proteinExistence type="predicted"/>
<evidence type="ECO:0000313" key="2">
    <source>
        <dbReference type="EMBL" id="KAG5650420.1"/>
    </source>
</evidence>
<sequence>MKLTLLEYLQSLGVTVRGGKEAGTEAVMLPQVQVLLDIGSHGFPILPTPASALIKKRKKDLVSVIRQYLGIHYRLASWGRKGRTPWDAIEADNTSFVAAKFLPCGKNFCLGDPHNMSIADLHRLLEHWQERQEKYGPTDTFHWSTILDKEKTQLPANYVASLNSSTGTTHMGQSKKKGRSTHVIQMNGLISMTPIATDDEDGCGTDHSDGEPRDTRGGGHGVDGVGHLGLVTRGLGVGGVDNNNSFGASRVDGADARNEVGGGGTLGQQGLAGVTGDSKFNGVRSTGTMIEVTNSSGGVPGADSGADGAQDRVNSEVGGGDDGLSDLADGDDASYHPQQLIDHATMTDYMDRFNIPTRPACNGPTDCLNNEPPMYWISAQELQLVQDLAHPIQRSRPQPRKRKAPTNQNIDPLLRDDEELREPLQVDVRHLPERSVGTSTQ</sequence>
<name>A0A9P7GJF8_9AGAR</name>
<dbReference type="Proteomes" id="UP000717328">
    <property type="component" value="Unassembled WGS sequence"/>
</dbReference>
<protein>
    <submittedName>
        <fullName evidence="2">Uncharacterized protein</fullName>
    </submittedName>
</protein>
<feature type="region of interest" description="Disordered" evidence="1">
    <location>
        <begin position="293"/>
        <end position="334"/>
    </location>
</feature>
<dbReference type="OrthoDB" id="3062213at2759"/>
<evidence type="ECO:0000313" key="3">
    <source>
        <dbReference type="Proteomes" id="UP000717328"/>
    </source>
</evidence>
<feature type="compositionally biased region" description="Basic and acidic residues" evidence="1">
    <location>
        <begin position="204"/>
        <end position="217"/>
    </location>
</feature>
<dbReference type="EMBL" id="JABCKI010000456">
    <property type="protein sequence ID" value="KAG5650420.1"/>
    <property type="molecule type" value="Genomic_DNA"/>
</dbReference>
<reference evidence="2" key="1">
    <citation type="submission" date="2021-02" db="EMBL/GenBank/DDBJ databases">
        <authorList>
            <person name="Nieuwenhuis M."/>
            <person name="Van De Peppel L.J.J."/>
        </authorList>
    </citation>
    <scope>NUCLEOTIDE SEQUENCE</scope>
    <source>
        <strain evidence="2">D49</strain>
    </source>
</reference>